<organism evidence="1 2">
    <name type="scientific">Desulfofustis glycolicus DSM 9705</name>
    <dbReference type="NCBI Taxonomy" id="1121409"/>
    <lineage>
        <taxon>Bacteria</taxon>
        <taxon>Pseudomonadati</taxon>
        <taxon>Thermodesulfobacteriota</taxon>
        <taxon>Desulfobulbia</taxon>
        <taxon>Desulfobulbales</taxon>
        <taxon>Desulfocapsaceae</taxon>
        <taxon>Desulfofustis</taxon>
    </lineage>
</organism>
<dbReference type="Proteomes" id="UP000184139">
    <property type="component" value="Unassembled WGS sequence"/>
</dbReference>
<name>A0A1M5YEY2_9BACT</name>
<proteinExistence type="predicted"/>
<evidence type="ECO:0000313" key="1">
    <source>
        <dbReference type="EMBL" id="SHI10536.1"/>
    </source>
</evidence>
<dbReference type="OrthoDB" id="5422203at2"/>
<dbReference type="RefSeq" id="WP_153307095.1">
    <property type="nucleotide sequence ID" value="NZ_FQXS01000035.1"/>
</dbReference>
<dbReference type="EMBL" id="FQXS01000035">
    <property type="protein sequence ID" value="SHI10536.1"/>
    <property type="molecule type" value="Genomic_DNA"/>
</dbReference>
<accession>A0A1M5YEY2</accession>
<protein>
    <submittedName>
        <fullName evidence="1">Uncharacterized protein</fullName>
    </submittedName>
</protein>
<gene>
    <name evidence="1" type="ORF">SAMN02745124_03954</name>
</gene>
<sequence length="55" mass="6123">MSEDNKTLCAHVEEELHVKDPQAYIQLIQPATHYCQGCGRSAAKAENVCKPQKLP</sequence>
<reference evidence="1 2" key="1">
    <citation type="submission" date="2016-11" db="EMBL/GenBank/DDBJ databases">
        <authorList>
            <person name="Jaros S."/>
            <person name="Januszkiewicz K."/>
            <person name="Wedrychowicz H."/>
        </authorList>
    </citation>
    <scope>NUCLEOTIDE SEQUENCE [LARGE SCALE GENOMIC DNA]</scope>
    <source>
        <strain evidence="1 2">DSM 9705</strain>
    </source>
</reference>
<dbReference type="AlphaFoldDB" id="A0A1M5YEY2"/>
<evidence type="ECO:0000313" key="2">
    <source>
        <dbReference type="Proteomes" id="UP000184139"/>
    </source>
</evidence>
<keyword evidence="2" id="KW-1185">Reference proteome</keyword>